<accession>A0A2H0V7X1</accession>
<evidence type="ECO:0000256" key="8">
    <source>
        <dbReference type="ARBA" id="ARBA00022555"/>
    </source>
</evidence>
<evidence type="ECO:0000256" key="5">
    <source>
        <dbReference type="ARBA" id="ARBA00012814"/>
    </source>
</evidence>
<keyword evidence="11" id="KW-0547">Nucleotide-binding</keyword>
<dbReference type="GO" id="GO:0006412">
    <property type="term" value="P:translation"/>
    <property type="evidence" value="ECO:0007669"/>
    <property type="project" value="UniProtKB-KW"/>
</dbReference>
<name>A0A2H0V7X1_9BACT</name>
<evidence type="ECO:0000256" key="4">
    <source>
        <dbReference type="ARBA" id="ARBA00011209"/>
    </source>
</evidence>
<evidence type="ECO:0000256" key="2">
    <source>
        <dbReference type="ARBA" id="ARBA00004496"/>
    </source>
</evidence>
<comment type="catalytic activity">
    <reaction evidence="18">
        <text>tRNA(Phe) + L-phenylalanine + ATP = L-phenylalanyl-tRNA(Phe) + AMP + diphosphate + H(+)</text>
        <dbReference type="Rhea" id="RHEA:19413"/>
        <dbReference type="Rhea" id="RHEA-COMP:9668"/>
        <dbReference type="Rhea" id="RHEA-COMP:9699"/>
        <dbReference type="ChEBI" id="CHEBI:15378"/>
        <dbReference type="ChEBI" id="CHEBI:30616"/>
        <dbReference type="ChEBI" id="CHEBI:33019"/>
        <dbReference type="ChEBI" id="CHEBI:58095"/>
        <dbReference type="ChEBI" id="CHEBI:78442"/>
        <dbReference type="ChEBI" id="CHEBI:78531"/>
        <dbReference type="ChEBI" id="CHEBI:456215"/>
        <dbReference type="EC" id="6.1.1.20"/>
    </reaction>
</comment>
<dbReference type="FunFam" id="3.30.70.380:FF:000001">
    <property type="entry name" value="Phenylalanine--tRNA ligase beta subunit"/>
    <property type="match status" value="1"/>
</dbReference>
<feature type="non-terminal residue" evidence="20">
    <location>
        <position position="1"/>
    </location>
</feature>
<comment type="caution">
    <text evidence="20">The sequence shown here is derived from an EMBL/GenBank/DDBJ whole genome shotgun (WGS) entry which is preliminary data.</text>
</comment>
<evidence type="ECO:0000256" key="12">
    <source>
        <dbReference type="ARBA" id="ARBA00022840"/>
    </source>
</evidence>
<dbReference type="PROSITE" id="PS51447">
    <property type="entry name" value="FDX_ACB"/>
    <property type="match status" value="1"/>
</dbReference>
<dbReference type="GO" id="GO:0005737">
    <property type="term" value="C:cytoplasm"/>
    <property type="evidence" value="ECO:0007669"/>
    <property type="project" value="UniProtKB-SubCell"/>
</dbReference>
<dbReference type="AlphaFoldDB" id="A0A2H0V7X1"/>
<evidence type="ECO:0000256" key="9">
    <source>
        <dbReference type="ARBA" id="ARBA00022598"/>
    </source>
</evidence>
<evidence type="ECO:0000256" key="3">
    <source>
        <dbReference type="ARBA" id="ARBA00008653"/>
    </source>
</evidence>
<dbReference type="GO" id="GO:0046872">
    <property type="term" value="F:metal ion binding"/>
    <property type="evidence" value="ECO:0007669"/>
    <property type="project" value="UniProtKB-KW"/>
</dbReference>
<comment type="similarity">
    <text evidence="3">Belongs to the phenylalanyl-tRNA synthetase beta subunit family. Type 1 subfamily.</text>
</comment>
<comment type="cofactor">
    <cofactor evidence="1">
        <name>Mg(2+)</name>
        <dbReference type="ChEBI" id="CHEBI:18420"/>
    </cofactor>
</comment>
<keyword evidence="13" id="KW-0460">Magnesium</keyword>
<evidence type="ECO:0000256" key="18">
    <source>
        <dbReference type="ARBA" id="ARBA00049255"/>
    </source>
</evidence>
<gene>
    <name evidence="20" type="ORF">COT95_00155</name>
</gene>
<dbReference type="Pfam" id="PF03147">
    <property type="entry name" value="FDX-ACB"/>
    <property type="match status" value="1"/>
</dbReference>
<keyword evidence="7" id="KW-0963">Cytoplasm</keyword>
<dbReference type="EC" id="6.1.1.20" evidence="5"/>
<dbReference type="Gene3D" id="3.30.70.380">
    <property type="entry name" value="Ferrodoxin-fold anticodon-binding domain"/>
    <property type="match status" value="1"/>
</dbReference>
<evidence type="ECO:0000256" key="17">
    <source>
        <dbReference type="ARBA" id="ARBA00033189"/>
    </source>
</evidence>
<evidence type="ECO:0000256" key="7">
    <source>
        <dbReference type="ARBA" id="ARBA00022490"/>
    </source>
</evidence>
<dbReference type="InterPro" id="IPR005121">
    <property type="entry name" value="Fdx_antiC-bd"/>
</dbReference>
<evidence type="ECO:0000313" key="20">
    <source>
        <dbReference type="EMBL" id="PIR95173.1"/>
    </source>
</evidence>
<evidence type="ECO:0000256" key="14">
    <source>
        <dbReference type="ARBA" id="ARBA00022884"/>
    </source>
</evidence>
<evidence type="ECO:0000256" key="16">
    <source>
        <dbReference type="ARBA" id="ARBA00023146"/>
    </source>
</evidence>
<proteinExistence type="inferred from homology"/>
<keyword evidence="16" id="KW-0030">Aminoacyl-tRNA synthetase</keyword>
<dbReference type="SMART" id="SM00896">
    <property type="entry name" value="FDX-ACB"/>
    <property type="match status" value="1"/>
</dbReference>
<evidence type="ECO:0000256" key="11">
    <source>
        <dbReference type="ARBA" id="ARBA00022741"/>
    </source>
</evidence>
<dbReference type="InterPro" id="IPR036690">
    <property type="entry name" value="Fdx_antiC-bd_sf"/>
</dbReference>
<evidence type="ECO:0000256" key="10">
    <source>
        <dbReference type="ARBA" id="ARBA00022723"/>
    </source>
</evidence>
<reference evidence="21" key="1">
    <citation type="submission" date="2017-09" db="EMBL/GenBank/DDBJ databases">
        <title>Depth-based differentiation of microbial function through sediment-hosted aquifers and enrichment of novel symbionts in the deep terrestrial subsurface.</title>
        <authorList>
            <person name="Probst A.J."/>
            <person name="Ladd B."/>
            <person name="Jarett J.K."/>
            <person name="Geller-Mcgrath D.E."/>
            <person name="Sieber C.M.K."/>
            <person name="Emerson J.B."/>
            <person name="Anantharaman K."/>
            <person name="Thomas B.C."/>
            <person name="Malmstrom R."/>
            <person name="Stieglmeier M."/>
            <person name="Klingl A."/>
            <person name="Woyke T."/>
            <person name="Ryan C.M."/>
            <person name="Banfield J.F."/>
        </authorList>
    </citation>
    <scope>NUCLEOTIDE SEQUENCE [LARGE SCALE GENOMIC DNA]</scope>
</reference>
<keyword evidence="8" id="KW-0820">tRNA-binding</keyword>
<dbReference type="GO" id="GO:0004826">
    <property type="term" value="F:phenylalanine-tRNA ligase activity"/>
    <property type="evidence" value="ECO:0007669"/>
    <property type="project" value="UniProtKB-EC"/>
</dbReference>
<keyword evidence="12" id="KW-0067">ATP-binding</keyword>
<dbReference type="Proteomes" id="UP000228614">
    <property type="component" value="Unassembled WGS sequence"/>
</dbReference>
<evidence type="ECO:0000256" key="13">
    <source>
        <dbReference type="ARBA" id="ARBA00022842"/>
    </source>
</evidence>
<keyword evidence="15" id="KW-0648">Protein biosynthesis</keyword>
<evidence type="ECO:0000259" key="19">
    <source>
        <dbReference type="PROSITE" id="PS51447"/>
    </source>
</evidence>
<dbReference type="GO" id="GO:0005524">
    <property type="term" value="F:ATP binding"/>
    <property type="evidence" value="ECO:0007669"/>
    <property type="project" value="UniProtKB-KW"/>
</dbReference>
<keyword evidence="10" id="KW-0479">Metal-binding</keyword>
<evidence type="ECO:0000256" key="6">
    <source>
        <dbReference type="ARBA" id="ARBA00017032"/>
    </source>
</evidence>
<evidence type="ECO:0000256" key="15">
    <source>
        <dbReference type="ARBA" id="ARBA00022917"/>
    </source>
</evidence>
<sequence length="161" mass="18565">ELGIEFDFVQNKFGADIKLKKNTVGSMRIIDEKTAAKFGIKINAVSCELQVSLLQAARKEKKYHPKNKFPYFIRDMAFVVDKKILYNDIKREILTSDSLIVNVEVFDVYEGENISDDQKSIAMHITFGSEEKTLIGEEVDKIQQVIVNNLEKKFKARLRNF</sequence>
<dbReference type="GO" id="GO:0000049">
    <property type="term" value="F:tRNA binding"/>
    <property type="evidence" value="ECO:0007669"/>
    <property type="project" value="UniProtKB-KW"/>
</dbReference>
<keyword evidence="9" id="KW-0436">Ligase</keyword>
<comment type="subcellular location">
    <subcellularLocation>
        <location evidence="2">Cytoplasm</location>
    </subcellularLocation>
</comment>
<dbReference type="EMBL" id="PFAN01000009">
    <property type="protein sequence ID" value="PIR95173.1"/>
    <property type="molecule type" value="Genomic_DNA"/>
</dbReference>
<protein>
    <recommendedName>
        <fullName evidence="6">Phenylalanine--tRNA ligase beta subunit</fullName>
        <ecNumber evidence="5">6.1.1.20</ecNumber>
    </recommendedName>
    <alternativeName>
        <fullName evidence="17">Phenylalanyl-tRNA synthetase beta subunit</fullName>
    </alternativeName>
</protein>
<evidence type="ECO:0000256" key="1">
    <source>
        <dbReference type="ARBA" id="ARBA00001946"/>
    </source>
</evidence>
<organism evidence="20 21">
    <name type="scientific">Candidatus Falkowbacteria bacterium CG10_big_fil_rev_8_21_14_0_10_37_6</name>
    <dbReference type="NCBI Taxonomy" id="1974563"/>
    <lineage>
        <taxon>Bacteria</taxon>
        <taxon>Candidatus Falkowiibacteriota</taxon>
    </lineage>
</organism>
<comment type="subunit">
    <text evidence="4">Tetramer of two alpha and two beta subunits.</text>
</comment>
<feature type="domain" description="FDX-ACB" evidence="19">
    <location>
        <begin position="67"/>
        <end position="159"/>
    </location>
</feature>
<dbReference type="SUPFAM" id="SSF54991">
    <property type="entry name" value="Anticodon-binding domain of PheRS"/>
    <property type="match status" value="1"/>
</dbReference>
<keyword evidence="14" id="KW-0694">RNA-binding</keyword>
<evidence type="ECO:0000313" key="21">
    <source>
        <dbReference type="Proteomes" id="UP000228614"/>
    </source>
</evidence>